<dbReference type="PANTHER" id="PTHR37820">
    <property type="entry name" value="CELL DIVISION PROTEIN DIVIB"/>
    <property type="match status" value="1"/>
</dbReference>
<dbReference type="GO" id="GO:0051301">
    <property type="term" value="P:cell division"/>
    <property type="evidence" value="ECO:0007669"/>
    <property type="project" value="UniProtKB-KW"/>
</dbReference>
<evidence type="ECO:0000256" key="3">
    <source>
        <dbReference type="ARBA" id="ARBA00022692"/>
    </source>
</evidence>
<organism evidence="8 9">
    <name type="scientific">Candidatus Wildermuthbacteria bacterium RIFCSPHIGHO2_02_FULL_47_17</name>
    <dbReference type="NCBI Taxonomy" id="1802452"/>
    <lineage>
        <taxon>Bacteria</taxon>
        <taxon>Candidatus Wildermuthiibacteriota</taxon>
    </lineage>
</organism>
<keyword evidence="2" id="KW-0132">Cell division</keyword>
<evidence type="ECO:0000256" key="2">
    <source>
        <dbReference type="ARBA" id="ARBA00022618"/>
    </source>
</evidence>
<dbReference type="PANTHER" id="PTHR37820:SF1">
    <property type="entry name" value="CELL DIVISION PROTEIN FTSQ"/>
    <property type="match status" value="1"/>
</dbReference>
<dbReference type="Proteomes" id="UP000179258">
    <property type="component" value="Unassembled WGS sequence"/>
</dbReference>
<evidence type="ECO:0000256" key="4">
    <source>
        <dbReference type="ARBA" id="ARBA00022989"/>
    </source>
</evidence>
<reference evidence="8 9" key="1">
    <citation type="journal article" date="2016" name="Nat. Commun.">
        <title>Thousands of microbial genomes shed light on interconnected biogeochemical processes in an aquifer system.</title>
        <authorList>
            <person name="Anantharaman K."/>
            <person name="Brown C.T."/>
            <person name="Hug L.A."/>
            <person name="Sharon I."/>
            <person name="Castelle C.J."/>
            <person name="Probst A.J."/>
            <person name="Thomas B.C."/>
            <person name="Singh A."/>
            <person name="Wilkins M.J."/>
            <person name="Karaoz U."/>
            <person name="Brodie E.L."/>
            <person name="Williams K.H."/>
            <person name="Hubbard S.S."/>
            <person name="Banfield J.F."/>
        </authorList>
    </citation>
    <scope>NUCLEOTIDE SEQUENCE [LARGE SCALE GENOMIC DNA]</scope>
</reference>
<evidence type="ECO:0000259" key="7">
    <source>
        <dbReference type="Pfam" id="PF08478"/>
    </source>
</evidence>
<sequence length="275" mass="31951">MTYRLKKTRRLKPKHSFWRNKSLWVGVLLLCTAGAAAYLIFISPYFQVTDVRILGNQEVKTEELQKFVSDRISHNVFLFKTKSIVLVSPAKLRAELLQSFPRLAEASFSRRLPGMIILNIQERKPAAVWCHQESEGTDFLRCFFIDSNGVAFQGVDVENRATFPLLRDRYSNETPRLGSAVIQRDTLEKVLALENELIGALHIEAKEAILLPENRVNIVTQGSWVIYFELPLELSWQITRLKLLLAKEIPVERRPELEYIDMRYSKVYYRYRGSE</sequence>
<evidence type="ECO:0000259" key="6">
    <source>
        <dbReference type="Pfam" id="PF03799"/>
    </source>
</evidence>
<dbReference type="EMBL" id="MHTX01000048">
    <property type="protein sequence ID" value="OHA66956.1"/>
    <property type="molecule type" value="Genomic_DNA"/>
</dbReference>
<name>A0A1G2R274_9BACT</name>
<dbReference type="InterPro" id="IPR013685">
    <property type="entry name" value="POTRA_FtsQ_type"/>
</dbReference>
<evidence type="ECO:0000313" key="8">
    <source>
        <dbReference type="EMBL" id="OHA66956.1"/>
    </source>
</evidence>
<keyword evidence="4" id="KW-1133">Transmembrane helix</keyword>
<protein>
    <submittedName>
        <fullName evidence="8">Uncharacterized protein</fullName>
    </submittedName>
</protein>
<keyword evidence="1" id="KW-1003">Cell membrane</keyword>
<keyword evidence="5" id="KW-0131">Cell cycle</keyword>
<proteinExistence type="predicted"/>
<gene>
    <name evidence="8" type="ORF">A3D59_01885</name>
</gene>
<dbReference type="Pfam" id="PF03799">
    <property type="entry name" value="FtsQ_DivIB_C"/>
    <property type="match status" value="1"/>
</dbReference>
<evidence type="ECO:0000313" key="9">
    <source>
        <dbReference type="Proteomes" id="UP000179258"/>
    </source>
</evidence>
<evidence type="ECO:0000256" key="1">
    <source>
        <dbReference type="ARBA" id="ARBA00022475"/>
    </source>
</evidence>
<feature type="domain" description="Cell division protein FtsQ/DivIB C-terminal" evidence="6">
    <location>
        <begin position="143"/>
        <end position="263"/>
    </location>
</feature>
<keyword evidence="4" id="KW-0472">Membrane</keyword>
<keyword evidence="3" id="KW-0812">Transmembrane</keyword>
<evidence type="ECO:0000256" key="5">
    <source>
        <dbReference type="ARBA" id="ARBA00023306"/>
    </source>
</evidence>
<dbReference type="GO" id="GO:0005886">
    <property type="term" value="C:plasma membrane"/>
    <property type="evidence" value="ECO:0007669"/>
    <property type="project" value="TreeGrafter"/>
</dbReference>
<dbReference type="InterPro" id="IPR005548">
    <property type="entry name" value="Cell_div_FtsQ/DivIB_C"/>
</dbReference>
<accession>A0A1G2R274</accession>
<dbReference type="InterPro" id="IPR050487">
    <property type="entry name" value="FtsQ_DivIB"/>
</dbReference>
<comment type="caution">
    <text evidence="8">The sequence shown here is derived from an EMBL/GenBank/DDBJ whole genome shotgun (WGS) entry which is preliminary data.</text>
</comment>
<dbReference type="Pfam" id="PF08478">
    <property type="entry name" value="POTRA_1"/>
    <property type="match status" value="1"/>
</dbReference>
<feature type="domain" description="POTRA" evidence="7">
    <location>
        <begin position="46"/>
        <end position="123"/>
    </location>
</feature>
<dbReference type="AlphaFoldDB" id="A0A1G2R274"/>